<evidence type="ECO:0008006" key="4">
    <source>
        <dbReference type="Google" id="ProtNLM"/>
    </source>
</evidence>
<evidence type="ECO:0000313" key="2">
    <source>
        <dbReference type="EMBL" id="CTQ68167.1"/>
    </source>
</evidence>
<feature type="transmembrane region" description="Helical" evidence="1">
    <location>
        <begin position="20"/>
        <end position="43"/>
    </location>
</feature>
<name>A0A0M7A0N8_9HYPH</name>
<evidence type="ECO:0000256" key="1">
    <source>
        <dbReference type="SAM" id="Phobius"/>
    </source>
</evidence>
<keyword evidence="3" id="KW-1185">Reference proteome</keyword>
<sequence length="163" mass="17780">MFFIVPDVLLTCLAMKSLKAALMAALFAALGATAGGTLVWHLAYAEPEATMHLLLVVPGISEATFETVRRLLSEGIYIGMLQGAFTGVPYKIFAAEAGNTGINPLLFASLTPLVRLPRFVALSLVAWAASRCIGERLSGRQKLFTSLSLWLSFYVIYFRYVGW</sequence>
<reference evidence="3" key="1">
    <citation type="submission" date="2015-07" db="EMBL/GenBank/DDBJ databases">
        <authorList>
            <person name="Rodrigo-Torres Lidia"/>
            <person name="Arahal R.David."/>
        </authorList>
    </citation>
    <scope>NUCLEOTIDE SEQUENCE [LARGE SCALE GENOMIC DNA]</scope>
    <source>
        <strain evidence="3">CECT 5112</strain>
    </source>
</reference>
<accession>A0A0M7A0N8</accession>
<protein>
    <recommendedName>
        <fullName evidence="4">Membrane protein YqaA with SNARE-associated domain</fullName>
    </recommendedName>
</protein>
<keyword evidence="1" id="KW-1133">Transmembrane helix</keyword>
<dbReference type="AlphaFoldDB" id="A0A0M7A0N8"/>
<dbReference type="EMBL" id="CXWD01000005">
    <property type="protein sequence ID" value="CTQ68167.1"/>
    <property type="molecule type" value="Genomic_DNA"/>
</dbReference>
<gene>
    <name evidence="2" type="ORF">LAX5112_01660</name>
</gene>
<dbReference type="STRING" id="388408.LAX5112_01660"/>
<dbReference type="Proteomes" id="UP000053235">
    <property type="component" value="Unassembled WGS sequence"/>
</dbReference>
<proteinExistence type="predicted"/>
<feature type="transmembrane region" description="Helical" evidence="1">
    <location>
        <begin position="142"/>
        <end position="160"/>
    </location>
</feature>
<evidence type="ECO:0000313" key="3">
    <source>
        <dbReference type="Proteomes" id="UP000053235"/>
    </source>
</evidence>
<keyword evidence="1" id="KW-0472">Membrane</keyword>
<keyword evidence="1" id="KW-0812">Transmembrane</keyword>
<organism evidence="2 3">
    <name type="scientific">Roseibium alexandrii</name>
    <dbReference type="NCBI Taxonomy" id="388408"/>
    <lineage>
        <taxon>Bacteria</taxon>
        <taxon>Pseudomonadati</taxon>
        <taxon>Pseudomonadota</taxon>
        <taxon>Alphaproteobacteria</taxon>
        <taxon>Hyphomicrobiales</taxon>
        <taxon>Stappiaceae</taxon>
        <taxon>Roseibium</taxon>
    </lineage>
</organism>